<dbReference type="InterPro" id="IPR035985">
    <property type="entry name" value="Ubiquitin-activating_enz"/>
</dbReference>
<comment type="caution">
    <text evidence="1">The sequence shown here is derived from an EMBL/GenBank/DDBJ whole genome shotgun (WGS) entry which is preliminary data.</text>
</comment>
<dbReference type="EMBL" id="CAJNNW010034617">
    <property type="protein sequence ID" value="CAE8723298.1"/>
    <property type="molecule type" value="Genomic_DNA"/>
</dbReference>
<protein>
    <recommendedName>
        <fullName evidence="3">NEDD8-activating enzyme E1 regulatory subunit</fullName>
    </recommendedName>
</protein>
<evidence type="ECO:0000313" key="2">
    <source>
        <dbReference type="Proteomes" id="UP000626109"/>
    </source>
</evidence>
<proteinExistence type="predicted"/>
<evidence type="ECO:0000313" key="1">
    <source>
        <dbReference type="EMBL" id="CAE8723298.1"/>
    </source>
</evidence>
<accession>A0A813LDV2</accession>
<evidence type="ECO:0008006" key="3">
    <source>
        <dbReference type="Google" id="ProtNLM"/>
    </source>
</evidence>
<dbReference type="Proteomes" id="UP000626109">
    <property type="component" value="Unassembled WGS sequence"/>
</dbReference>
<dbReference type="AlphaFoldDB" id="A0A813LDV2"/>
<reference evidence="1" key="1">
    <citation type="submission" date="2021-02" db="EMBL/GenBank/DDBJ databases">
        <authorList>
            <person name="Dougan E. K."/>
            <person name="Rhodes N."/>
            <person name="Thang M."/>
            <person name="Chan C."/>
        </authorList>
    </citation>
    <scope>NUCLEOTIDE SEQUENCE</scope>
</reference>
<organism evidence="1 2">
    <name type="scientific">Polarella glacialis</name>
    <name type="common">Dinoflagellate</name>
    <dbReference type="NCBI Taxonomy" id="89957"/>
    <lineage>
        <taxon>Eukaryota</taxon>
        <taxon>Sar</taxon>
        <taxon>Alveolata</taxon>
        <taxon>Dinophyceae</taxon>
        <taxon>Suessiales</taxon>
        <taxon>Suessiaceae</taxon>
        <taxon>Polarella</taxon>
    </lineage>
</organism>
<sequence>VEFFRPFTMVLACQLTESSSMQLGKICQELDIPLVLITSVGFIGKIRLYMTEHCVCETKPDSEFGDLRLTDPFPELKRFADSIDIDTLDDTQHAHVPYVVILMSALDIFRRETPGKSLPSNKEEKDRFKQIIAQMQRNNQEGNFEEALANAYKAWIPYSIPDPCQNVLDLVTSGGKSDFWIVARAVSQFVRDCGKLPLVGSLPDMTASTDWYVKLQEIYASRADGDCAAINAHIASIQKELGSTAPVPAEFVKRFCQNALYCEVFQYRTLEQELRPSPDPDPEQSGLDLIDEASDEDSLVQWYLALRAADKYREENSGDWPGSLCGDSEAALAGELATLTAIAAKVVETYKAEGVSADPKMLEEMVRFGGCELHVTSSVVGGIASQEAVKLMTKQYSPLTNTLIYDGLHGKMQTLEL</sequence>
<feature type="non-terminal residue" evidence="1">
    <location>
        <position position="1"/>
    </location>
</feature>
<dbReference type="SUPFAM" id="SSF69572">
    <property type="entry name" value="Activating enzymes of the ubiquitin-like proteins"/>
    <property type="match status" value="1"/>
</dbReference>
<gene>
    <name evidence="1" type="ORF">PGLA2088_LOCUS43036</name>
</gene>
<name>A0A813LDV2_POLGL</name>
<dbReference type="Gene3D" id="3.40.50.720">
    <property type="entry name" value="NAD(P)-binding Rossmann-like Domain"/>
    <property type="match status" value="2"/>
</dbReference>
<dbReference type="GO" id="GO:0008641">
    <property type="term" value="F:ubiquitin-like modifier activating enzyme activity"/>
    <property type="evidence" value="ECO:0007669"/>
    <property type="project" value="InterPro"/>
</dbReference>